<comment type="caution">
    <text evidence="2">The sequence shown here is derived from an EMBL/GenBank/DDBJ whole genome shotgun (WGS) entry which is preliminary data.</text>
</comment>
<dbReference type="Proteomes" id="UP000177171">
    <property type="component" value="Unassembled WGS sequence"/>
</dbReference>
<proteinExistence type="predicted"/>
<name>A0A1G2LNE1_9BACT</name>
<dbReference type="InterPro" id="IPR050194">
    <property type="entry name" value="Glycosyltransferase_grp1"/>
</dbReference>
<evidence type="ECO:0000259" key="1">
    <source>
        <dbReference type="Pfam" id="PF00534"/>
    </source>
</evidence>
<dbReference type="AlphaFoldDB" id="A0A1G2LNE1"/>
<reference evidence="2 3" key="1">
    <citation type="journal article" date="2016" name="Nat. Commun.">
        <title>Thousands of microbial genomes shed light on interconnected biogeochemical processes in an aquifer system.</title>
        <authorList>
            <person name="Anantharaman K."/>
            <person name="Brown C.T."/>
            <person name="Hug L.A."/>
            <person name="Sharon I."/>
            <person name="Castelle C.J."/>
            <person name="Probst A.J."/>
            <person name="Thomas B.C."/>
            <person name="Singh A."/>
            <person name="Wilkins M.J."/>
            <person name="Karaoz U."/>
            <person name="Brodie E.L."/>
            <person name="Williams K.H."/>
            <person name="Hubbard S.S."/>
            <person name="Banfield J.F."/>
        </authorList>
    </citation>
    <scope>NUCLEOTIDE SEQUENCE [LARGE SCALE GENOMIC DNA]</scope>
</reference>
<dbReference type="SUPFAM" id="SSF53756">
    <property type="entry name" value="UDP-Glycosyltransferase/glycogen phosphorylase"/>
    <property type="match status" value="1"/>
</dbReference>
<accession>A0A1G2LNE1</accession>
<protein>
    <recommendedName>
        <fullName evidence="1">Glycosyl transferase family 1 domain-containing protein</fullName>
    </recommendedName>
</protein>
<dbReference type="Pfam" id="PF00534">
    <property type="entry name" value="Glycos_transf_1"/>
    <property type="match status" value="1"/>
</dbReference>
<evidence type="ECO:0000313" key="3">
    <source>
        <dbReference type="Proteomes" id="UP000177171"/>
    </source>
</evidence>
<gene>
    <name evidence="2" type="ORF">A3G49_04675</name>
</gene>
<dbReference type="EMBL" id="MHQY01000034">
    <property type="protein sequence ID" value="OHA13126.1"/>
    <property type="molecule type" value="Genomic_DNA"/>
</dbReference>
<dbReference type="GO" id="GO:0016757">
    <property type="term" value="F:glycosyltransferase activity"/>
    <property type="evidence" value="ECO:0007669"/>
    <property type="project" value="InterPro"/>
</dbReference>
<sequence length="377" mass="43468">MKKNVSKKSLRIAIFCATEFSIPPTPAMKDIYAPLWLTYYIAEVLKKRGHRVTLFAGSDSKTGAKLVSDGLISLAENKKLSRFYQPLSKLRRENFYQQLLDRKGIIEEYDYLLLSRMYREVLKKKFDIVYINLIGLRPLPLAALSETPTVFTLNAPLSPFYGYVFSEFKKRYPQFHFIGISRNQVVSAPKLFRKIIYNGIDLRKFSFNSKPKKYLLTAGRIAESKGIYEAIQVAKRLKEKLIIVGRHTEDEYWHTKIKPNLGKNIRYLGLLPYPKVASIYRNAKAFLFPIKWEEPFGLVMTESMACGTPVIAFNRGSVPEVIVDGKTGFIVDTVEEMVKAVKKIDLIDRSDCRAHVEKKFSVEQMVDDYEKEFLKLV</sequence>
<evidence type="ECO:0000313" key="2">
    <source>
        <dbReference type="EMBL" id="OHA13126.1"/>
    </source>
</evidence>
<feature type="domain" description="Glycosyl transferase family 1" evidence="1">
    <location>
        <begin position="204"/>
        <end position="344"/>
    </location>
</feature>
<dbReference type="PANTHER" id="PTHR45947:SF3">
    <property type="entry name" value="SULFOQUINOVOSYL TRANSFERASE SQD2"/>
    <property type="match status" value="1"/>
</dbReference>
<organism evidence="2 3">
    <name type="scientific">Candidatus Sungbacteria bacterium RIFCSPLOWO2_12_FULL_41_11</name>
    <dbReference type="NCBI Taxonomy" id="1802286"/>
    <lineage>
        <taxon>Bacteria</taxon>
        <taxon>Candidatus Sungiibacteriota</taxon>
    </lineage>
</organism>
<dbReference type="InterPro" id="IPR001296">
    <property type="entry name" value="Glyco_trans_1"/>
</dbReference>
<dbReference type="PANTHER" id="PTHR45947">
    <property type="entry name" value="SULFOQUINOVOSYL TRANSFERASE SQD2"/>
    <property type="match status" value="1"/>
</dbReference>
<dbReference type="CDD" id="cd03802">
    <property type="entry name" value="GT4_AviGT4-like"/>
    <property type="match status" value="1"/>
</dbReference>
<dbReference type="Gene3D" id="3.40.50.2000">
    <property type="entry name" value="Glycogen Phosphorylase B"/>
    <property type="match status" value="2"/>
</dbReference>